<dbReference type="AlphaFoldDB" id="A0A9D1E4J2"/>
<dbReference type="GO" id="GO:0018169">
    <property type="term" value="F:ribosomal S6-glutamic acid ligase activity"/>
    <property type="evidence" value="ECO:0007669"/>
    <property type="project" value="TreeGrafter"/>
</dbReference>
<sequence>MKGWLVVNGFLKSAKFEEIYNFLSESAQKLNIQLRRVYSHQLLFTGSFLAQMDKPDFVLFWDKDVALAKRLENAGFRLFNSADGVAICDNKILTTLALENVVDMPKTLFSPKTFPGVGYDDLSFVSQAVSQLGLPLVIKEACGSFGQQVYLVETLQQAQETVLSLQGKDFLFQQFVAESRGKDVRVNVVGGKAVNAILRQSERDFRSNLTLGGKMQRHTLSDAEAEIAETACRKIGLDFAGVDVLFGKDGPVLCEVNSNPHFKTTLVCTGLDLSRNILQHIKDCLN</sequence>
<dbReference type="NCBIfam" id="TIGR00768">
    <property type="entry name" value="rimK_fam"/>
    <property type="match status" value="1"/>
</dbReference>
<dbReference type="SUPFAM" id="SSF56059">
    <property type="entry name" value="Glutathione synthetase ATP-binding domain-like"/>
    <property type="match status" value="1"/>
</dbReference>
<keyword evidence="3 4" id="KW-0067">ATP-binding</keyword>
<dbReference type="Gene3D" id="3.30.470.20">
    <property type="entry name" value="ATP-grasp fold, B domain"/>
    <property type="match status" value="1"/>
</dbReference>
<dbReference type="PANTHER" id="PTHR21621">
    <property type="entry name" value="RIBOSOMAL PROTEIN S6 MODIFICATION PROTEIN"/>
    <property type="match status" value="1"/>
</dbReference>
<dbReference type="GO" id="GO:0009432">
    <property type="term" value="P:SOS response"/>
    <property type="evidence" value="ECO:0007669"/>
    <property type="project" value="TreeGrafter"/>
</dbReference>
<evidence type="ECO:0000256" key="4">
    <source>
        <dbReference type="PROSITE-ProRule" id="PRU00409"/>
    </source>
</evidence>
<dbReference type="PANTHER" id="PTHR21621:SF0">
    <property type="entry name" value="BETA-CITRYLGLUTAMATE SYNTHASE B-RELATED"/>
    <property type="match status" value="1"/>
</dbReference>
<keyword evidence="1" id="KW-0479">Metal-binding</keyword>
<evidence type="ECO:0000259" key="5">
    <source>
        <dbReference type="PROSITE" id="PS50975"/>
    </source>
</evidence>
<dbReference type="PROSITE" id="PS50975">
    <property type="entry name" value="ATP_GRASP"/>
    <property type="match status" value="1"/>
</dbReference>
<accession>A0A9D1E4J2</accession>
<dbReference type="GO" id="GO:0046872">
    <property type="term" value="F:metal ion binding"/>
    <property type="evidence" value="ECO:0007669"/>
    <property type="project" value="UniProtKB-KW"/>
</dbReference>
<keyword evidence="2 4" id="KW-0547">Nucleotide-binding</keyword>
<dbReference type="Gene3D" id="3.40.50.20">
    <property type="match status" value="1"/>
</dbReference>
<dbReference type="Gene3D" id="3.30.1490.20">
    <property type="entry name" value="ATP-grasp fold, A domain"/>
    <property type="match status" value="1"/>
</dbReference>
<evidence type="ECO:0000256" key="2">
    <source>
        <dbReference type="ARBA" id="ARBA00022741"/>
    </source>
</evidence>
<dbReference type="InterPro" id="IPR013651">
    <property type="entry name" value="ATP-grasp_RimK-type"/>
</dbReference>
<dbReference type="InterPro" id="IPR004666">
    <property type="entry name" value="Rp_bS6_RimK/Lys_biosynth_LsyX"/>
</dbReference>
<organism evidence="6 7">
    <name type="scientific">Candidatus Fimimonas gallinarum</name>
    <dbReference type="NCBI Taxonomy" id="2840821"/>
    <lineage>
        <taxon>Bacteria</taxon>
        <taxon>Pseudomonadati</taxon>
        <taxon>Myxococcota</taxon>
        <taxon>Myxococcia</taxon>
        <taxon>Myxococcales</taxon>
        <taxon>Cystobacterineae</taxon>
        <taxon>Myxococcaceae</taxon>
        <taxon>Myxococcaceae incertae sedis</taxon>
        <taxon>Candidatus Fimimonas</taxon>
    </lineage>
</organism>
<dbReference type="GO" id="GO:0005524">
    <property type="term" value="F:ATP binding"/>
    <property type="evidence" value="ECO:0007669"/>
    <property type="project" value="UniProtKB-UniRule"/>
</dbReference>
<gene>
    <name evidence="6" type="ORF">IAC95_04650</name>
</gene>
<dbReference type="Proteomes" id="UP000824200">
    <property type="component" value="Unassembled WGS sequence"/>
</dbReference>
<evidence type="ECO:0000313" key="7">
    <source>
        <dbReference type="Proteomes" id="UP000824200"/>
    </source>
</evidence>
<keyword evidence="6" id="KW-0436">Ligase</keyword>
<reference evidence="6" key="1">
    <citation type="submission" date="2020-10" db="EMBL/GenBank/DDBJ databases">
        <authorList>
            <person name="Gilroy R."/>
        </authorList>
    </citation>
    <scope>NUCLEOTIDE SEQUENCE</scope>
    <source>
        <strain evidence="6">CHK121-14286</strain>
    </source>
</reference>
<proteinExistence type="predicted"/>
<name>A0A9D1E4J2_9BACT</name>
<protein>
    <submittedName>
        <fullName evidence="6">RimK family alpha-L-glutamate ligase</fullName>
    </submittedName>
</protein>
<comment type="caution">
    <text evidence="6">The sequence shown here is derived from an EMBL/GenBank/DDBJ whole genome shotgun (WGS) entry which is preliminary data.</text>
</comment>
<evidence type="ECO:0000256" key="1">
    <source>
        <dbReference type="ARBA" id="ARBA00022723"/>
    </source>
</evidence>
<dbReference type="EMBL" id="DVHL01000037">
    <property type="protein sequence ID" value="HIR66146.1"/>
    <property type="molecule type" value="Genomic_DNA"/>
</dbReference>
<reference evidence="6" key="2">
    <citation type="journal article" date="2021" name="PeerJ">
        <title>Extensive microbial diversity within the chicken gut microbiome revealed by metagenomics and culture.</title>
        <authorList>
            <person name="Gilroy R."/>
            <person name="Ravi A."/>
            <person name="Getino M."/>
            <person name="Pursley I."/>
            <person name="Horton D.L."/>
            <person name="Alikhan N.F."/>
            <person name="Baker D."/>
            <person name="Gharbi K."/>
            <person name="Hall N."/>
            <person name="Watson M."/>
            <person name="Adriaenssens E.M."/>
            <person name="Foster-Nyarko E."/>
            <person name="Jarju S."/>
            <person name="Secka A."/>
            <person name="Antonio M."/>
            <person name="Oren A."/>
            <person name="Chaudhuri R.R."/>
            <person name="La Ragione R."/>
            <person name="Hildebrand F."/>
            <person name="Pallen M.J."/>
        </authorList>
    </citation>
    <scope>NUCLEOTIDE SEQUENCE</scope>
    <source>
        <strain evidence="6">CHK121-14286</strain>
    </source>
</reference>
<dbReference type="GO" id="GO:0005737">
    <property type="term" value="C:cytoplasm"/>
    <property type="evidence" value="ECO:0007669"/>
    <property type="project" value="TreeGrafter"/>
</dbReference>
<dbReference type="InterPro" id="IPR013815">
    <property type="entry name" value="ATP_grasp_subdomain_1"/>
</dbReference>
<feature type="domain" description="ATP-grasp" evidence="5">
    <location>
        <begin position="106"/>
        <end position="282"/>
    </location>
</feature>
<evidence type="ECO:0000313" key="6">
    <source>
        <dbReference type="EMBL" id="HIR66146.1"/>
    </source>
</evidence>
<dbReference type="InterPro" id="IPR011761">
    <property type="entry name" value="ATP-grasp"/>
</dbReference>
<dbReference type="Pfam" id="PF08443">
    <property type="entry name" value="RimK"/>
    <property type="match status" value="1"/>
</dbReference>
<evidence type="ECO:0000256" key="3">
    <source>
        <dbReference type="ARBA" id="ARBA00022840"/>
    </source>
</evidence>